<dbReference type="Proteomes" id="UP001295684">
    <property type="component" value="Unassembled WGS sequence"/>
</dbReference>
<evidence type="ECO:0000256" key="4">
    <source>
        <dbReference type="ARBA" id="ARBA00022691"/>
    </source>
</evidence>
<feature type="region of interest" description="Disordered" evidence="10">
    <location>
        <begin position="536"/>
        <end position="566"/>
    </location>
</feature>
<evidence type="ECO:0000313" key="11">
    <source>
        <dbReference type="EMBL" id="CAI2364103.1"/>
    </source>
</evidence>
<keyword evidence="3 9" id="KW-0808">Transferase</keyword>
<dbReference type="GO" id="GO:0005634">
    <property type="term" value="C:nucleus"/>
    <property type="evidence" value="ECO:0007669"/>
    <property type="project" value="TreeGrafter"/>
</dbReference>
<organism evidence="11 12">
    <name type="scientific">Euplotes crassus</name>
    <dbReference type="NCBI Taxonomy" id="5936"/>
    <lineage>
        <taxon>Eukaryota</taxon>
        <taxon>Sar</taxon>
        <taxon>Alveolata</taxon>
        <taxon>Ciliophora</taxon>
        <taxon>Intramacronucleata</taxon>
        <taxon>Spirotrichea</taxon>
        <taxon>Hypotrichia</taxon>
        <taxon>Euplotida</taxon>
        <taxon>Euplotidae</taxon>
        <taxon>Moneuplotes</taxon>
    </lineage>
</organism>
<evidence type="ECO:0000256" key="6">
    <source>
        <dbReference type="ARBA" id="ARBA00022884"/>
    </source>
</evidence>
<protein>
    <recommendedName>
        <fullName evidence="7 9">tRNA (guanine(26)-N(2))-dimethyltransferase</fullName>
        <ecNumber evidence="7 9">2.1.1.216</ecNumber>
    </recommendedName>
</protein>
<feature type="region of interest" description="Disordered" evidence="10">
    <location>
        <begin position="328"/>
        <end position="354"/>
    </location>
</feature>
<dbReference type="InterPro" id="IPR029063">
    <property type="entry name" value="SAM-dependent_MTases_sf"/>
</dbReference>
<dbReference type="InterPro" id="IPR002905">
    <property type="entry name" value="Trm1"/>
</dbReference>
<keyword evidence="4 9" id="KW-0949">S-adenosyl-L-methionine</keyword>
<reference evidence="11" key="1">
    <citation type="submission" date="2023-07" db="EMBL/GenBank/DDBJ databases">
        <authorList>
            <consortium name="AG Swart"/>
            <person name="Singh M."/>
            <person name="Singh A."/>
            <person name="Seah K."/>
            <person name="Emmerich C."/>
        </authorList>
    </citation>
    <scope>NUCLEOTIDE SEQUENCE</scope>
    <source>
        <strain evidence="11">DP1</strain>
    </source>
</reference>
<keyword evidence="5 9" id="KW-0819">tRNA processing</keyword>
<dbReference type="Gene3D" id="3.40.50.150">
    <property type="entry name" value="Vaccinia Virus protein VP39"/>
    <property type="match status" value="1"/>
</dbReference>
<dbReference type="EMBL" id="CAMPGE010005252">
    <property type="protein sequence ID" value="CAI2364103.1"/>
    <property type="molecule type" value="Genomic_DNA"/>
</dbReference>
<gene>
    <name evidence="11" type="ORF">ECRASSUSDP1_LOCUS5444</name>
</gene>
<feature type="compositionally biased region" description="Basic residues" evidence="10">
    <location>
        <begin position="328"/>
        <end position="337"/>
    </location>
</feature>
<dbReference type="InterPro" id="IPR042296">
    <property type="entry name" value="tRNA_met_Trm1_C"/>
</dbReference>
<comment type="catalytic activity">
    <reaction evidence="8 9">
        <text>guanosine(26) in tRNA + 2 S-adenosyl-L-methionine = N(2)-dimethylguanosine(26) in tRNA + 2 S-adenosyl-L-homocysteine + 2 H(+)</text>
        <dbReference type="Rhea" id="RHEA:43140"/>
        <dbReference type="Rhea" id="RHEA-COMP:10359"/>
        <dbReference type="Rhea" id="RHEA-COMP:10360"/>
        <dbReference type="ChEBI" id="CHEBI:15378"/>
        <dbReference type="ChEBI" id="CHEBI:57856"/>
        <dbReference type="ChEBI" id="CHEBI:59789"/>
        <dbReference type="ChEBI" id="CHEBI:74269"/>
        <dbReference type="ChEBI" id="CHEBI:74513"/>
        <dbReference type="EC" id="2.1.1.216"/>
    </reaction>
</comment>
<dbReference type="AlphaFoldDB" id="A0AAD1UFB6"/>
<comment type="similarity">
    <text evidence="9">Belongs to the class I-like SAM-binding methyltransferase superfamily. Trm1 family.</text>
</comment>
<dbReference type="Pfam" id="PF02005">
    <property type="entry name" value="TRM"/>
    <property type="match status" value="1"/>
</dbReference>
<comment type="caution">
    <text evidence="11">The sequence shown here is derived from an EMBL/GenBank/DDBJ whole genome shotgun (WGS) entry which is preliminary data.</text>
</comment>
<feature type="compositionally biased region" description="Polar residues" evidence="10">
    <location>
        <begin position="548"/>
        <end position="566"/>
    </location>
</feature>
<dbReference type="FunFam" id="3.40.50.150:FF:000051">
    <property type="entry name" value="tRNA (guanine(26)-N(2))-dimethyltransferase"/>
    <property type="match status" value="1"/>
</dbReference>
<evidence type="ECO:0000313" key="12">
    <source>
        <dbReference type="Proteomes" id="UP001295684"/>
    </source>
</evidence>
<evidence type="ECO:0000256" key="3">
    <source>
        <dbReference type="ARBA" id="ARBA00022679"/>
    </source>
</evidence>
<evidence type="ECO:0000256" key="7">
    <source>
        <dbReference type="ARBA" id="ARBA00039099"/>
    </source>
</evidence>
<evidence type="ECO:0000256" key="1">
    <source>
        <dbReference type="ARBA" id="ARBA00022555"/>
    </source>
</evidence>
<feature type="compositionally biased region" description="Basic and acidic residues" evidence="10">
    <location>
        <begin position="343"/>
        <end position="353"/>
    </location>
</feature>
<dbReference type="GO" id="GO:0160104">
    <property type="term" value="F:tRNA (guanine(26)-N2)-dimethyltransferase activity"/>
    <property type="evidence" value="ECO:0007669"/>
    <property type="project" value="UniProtKB-UniRule"/>
</dbReference>
<dbReference type="EC" id="2.1.1.216" evidence="7 9"/>
<evidence type="ECO:0000256" key="10">
    <source>
        <dbReference type="SAM" id="MobiDB-lite"/>
    </source>
</evidence>
<keyword evidence="2 9" id="KW-0489">Methyltransferase</keyword>
<dbReference type="GO" id="GO:0000049">
    <property type="term" value="F:tRNA binding"/>
    <property type="evidence" value="ECO:0007669"/>
    <property type="project" value="UniProtKB-UniRule"/>
</dbReference>
<dbReference type="SUPFAM" id="SSF53335">
    <property type="entry name" value="S-adenosyl-L-methionine-dependent methyltransferases"/>
    <property type="match status" value="1"/>
</dbReference>
<evidence type="ECO:0000256" key="8">
    <source>
        <dbReference type="ARBA" id="ARBA00051897"/>
    </source>
</evidence>
<proteinExistence type="inferred from homology"/>
<keyword evidence="6 9" id="KW-0694">RNA-binding</keyword>
<dbReference type="PANTHER" id="PTHR10631">
    <property type="entry name" value="N 2 ,N 2 -DIMETHYLGUANOSINE TRNA METHYLTRANSFERASE"/>
    <property type="match status" value="1"/>
</dbReference>
<accession>A0AAD1UFB6</accession>
<evidence type="ECO:0000256" key="5">
    <source>
        <dbReference type="ARBA" id="ARBA00022694"/>
    </source>
</evidence>
<keyword evidence="12" id="KW-1185">Reference proteome</keyword>
<evidence type="ECO:0000256" key="2">
    <source>
        <dbReference type="ARBA" id="ARBA00022603"/>
    </source>
</evidence>
<sequence>MNAIKRSFSKLQKPTNKSVPQGYKLLTEGSAQVLYYHNKDNMHNSQWDMKVPTNLITNHKKLKKLTRKEKNEARDTVFYNPAQEFNRDLSIMCISEYGKQLQERRELKDCWKGLKILEALAATGLRSCRYMKEISVDVWKILSNDWDPTAAELIKKNFEYNDIDKNKTEITAIDAIDLMYERRKLKDLYDVIDLDPYGTALPFLDSSIQAMKDGGLLCATFTDTAVLCTSKPHICYYKYDSVTTHQEHCHEFALRMVLHTIATIANRYQKQIFPMLSLTADFYIRLFVRVGSEDESVLHCHDSVVNTSYVFQCTQCQNFHLHKIGRSRGANTKHKKNITSEEQSQRDRHHDTKFSLNPLTIPSKCEVCDSSMVIGGPIWTGEIHDSEFIEFLLKRSDDWKHLATYERIKKTIKGIQKEMEIGNYPLSMNYNQICSRIRASSIAKKHIYAAFYSLGYNIVQTYYNPYLYKTDAPHKTVYDIFKAWKVKSLEGTKRSLLDNCSNIAKVILNKPLEINPDFEYNLSQIEADLKKNRVRYSRNPPGWGPGTRATSHPRSQNHQSGVNEVK</sequence>
<dbReference type="PANTHER" id="PTHR10631:SF3">
    <property type="entry name" value="TRNA (GUANINE(26)-N(2))-DIMETHYLTRANSFERASE"/>
    <property type="match status" value="1"/>
</dbReference>
<evidence type="ECO:0000256" key="9">
    <source>
        <dbReference type="PROSITE-ProRule" id="PRU00958"/>
    </source>
</evidence>
<dbReference type="GO" id="GO:0002940">
    <property type="term" value="P:tRNA N2-guanine methylation"/>
    <property type="evidence" value="ECO:0007669"/>
    <property type="project" value="TreeGrafter"/>
</dbReference>
<name>A0AAD1UFB6_EUPCR</name>
<dbReference type="NCBIfam" id="TIGR00308">
    <property type="entry name" value="TRM1"/>
    <property type="match status" value="1"/>
</dbReference>
<keyword evidence="1 9" id="KW-0820">tRNA-binding</keyword>
<dbReference type="Gene3D" id="3.30.56.70">
    <property type="entry name" value="N2,N2-dimethylguanosine tRNA methyltransferase, C-terminal domain"/>
    <property type="match status" value="1"/>
</dbReference>
<dbReference type="PROSITE" id="PS51626">
    <property type="entry name" value="SAM_MT_TRM1"/>
    <property type="match status" value="1"/>
</dbReference>